<keyword evidence="7" id="KW-1185">Reference proteome</keyword>
<evidence type="ECO:0000256" key="4">
    <source>
        <dbReference type="ARBA" id="ARBA00023136"/>
    </source>
</evidence>
<feature type="transmembrane region" description="Helical" evidence="5">
    <location>
        <begin position="70"/>
        <end position="87"/>
    </location>
</feature>
<keyword evidence="3 5" id="KW-1133">Transmembrane helix</keyword>
<dbReference type="OrthoDB" id="1679205at2"/>
<dbReference type="EMBL" id="JPVO01000050">
    <property type="protein sequence ID" value="KGR75651.1"/>
    <property type="molecule type" value="Genomic_DNA"/>
</dbReference>
<dbReference type="AlphaFoldDB" id="A0A0A3HSS2"/>
<evidence type="ECO:0000256" key="5">
    <source>
        <dbReference type="SAM" id="Phobius"/>
    </source>
</evidence>
<feature type="transmembrane region" description="Helical" evidence="5">
    <location>
        <begin position="191"/>
        <end position="209"/>
    </location>
</feature>
<dbReference type="Pfam" id="PF02659">
    <property type="entry name" value="Mntp"/>
    <property type="match status" value="2"/>
</dbReference>
<dbReference type="STRING" id="1384057.CD33_11000"/>
<organism evidence="6 7">
    <name type="scientific">Ureibacillus sinduriensis BLB-1 = JCM 15800</name>
    <dbReference type="NCBI Taxonomy" id="1384057"/>
    <lineage>
        <taxon>Bacteria</taxon>
        <taxon>Bacillati</taxon>
        <taxon>Bacillota</taxon>
        <taxon>Bacilli</taxon>
        <taxon>Bacillales</taxon>
        <taxon>Caryophanaceae</taxon>
        <taxon>Ureibacillus</taxon>
    </lineage>
</organism>
<dbReference type="PANTHER" id="PTHR35529">
    <property type="entry name" value="MANGANESE EFFLUX PUMP MNTP-RELATED"/>
    <property type="match status" value="1"/>
</dbReference>
<evidence type="ECO:0000313" key="6">
    <source>
        <dbReference type="EMBL" id="KGR75651.1"/>
    </source>
</evidence>
<protein>
    <submittedName>
        <fullName evidence="6">Membrane protein</fullName>
    </submittedName>
</protein>
<comment type="caution">
    <text evidence="6">The sequence shown here is derived from an EMBL/GenBank/DDBJ whole genome shotgun (WGS) entry which is preliminary data.</text>
</comment>
<keyword evidence="1" id="KW-1003">Cell membrane</keyword>
<evidence type="ECO:0000256" key="1">
    <source>
        <dbReference type="ARBA" id="ARBA00022475"/>
    </source>
</evidence>
<feature type="transmembrane region" description="Helical" evidence="5">
    <location>
        <begin position="37"/>
        <end position="58"/>
    </location>
</feature>
<dbReference type="InterPro" id="IPR003810">
    <property type="entry name" value="Mntp/YtaF"/>
</dbReference>
<evidence type="ECO:0000313" key="7">
    <source>
        <dbReference type="Proteomes" id="UP000030408"/>
    </source>
</evidence>
<feature type="transmembrane region" description="Helical" evidence="5">
    <location>
        <begin position="162"/>
        <end position="184"/>
    </location>
</feature>
<sequence>MSDLLSLLLLGIAVSLDSFTVGLTYGMRKVTIPVKSFIIIFACTFIVLLTAMGIGSLIELFISYEAAERVGGIILITIGIWVLYQFLTSQDTSEQRKSTIKIVDLEIKRLGLIIKILKKPTEADFDRSGTIGSTEALFLGLALSLDSFGAGIGAALIDLPPILFSIVVTVSSVIFVMAGINIGLIFRNMNWVKKLTFLPGIALILIGIFKI</sequence>
<keyword evidence="2 5" id="KW-0812">Transmembrane</keyword>
<proteinExistence type="predicted"/>
<name>A0A0A3HSS2_9BACL</name>
<feature type="transmembrane region" description="Helical" evidence="5">
    <location>
        <begin position="136"/>
        <end position="156"/>
    </location>
</feature>
<gene>
    <name evidence="6" type="ORF">CD33_11000</name>
</gene>
<accession>A0A0A3HSS2</accession>
<keyword evidence="4 5" id="KW-0472">Membrane</keyword>
<evidence type="ECO:0000256" key="2">
    <source>
        <dbReference type="ARBA" id="ARBA00022692"/>
    </source>
</evidence>
<dbReference type="eggNOG" id="COG1971">
    <property type="taxonomic scope" value="Bacteria"/>
</dbReference>
<dbReference type="NCBIfam" id="TIGR02840">
    <property type="entry name" value="spore_YtaF"/>
    <property type="match status" value="1"/>
</dbReference>
<dbReference type="InterPro" id="IPR014205">
    <property type="entry name" value="Spore_YtaF"/>
</dbReference>
<dbReference type="Proteomes" id="UP000030408">
    <property type="component" value="Unassembled WGS sequence"/>
</dbReference>
<evidence type="ECO:0000256" key="3">
    <source>
        <dbReference type="ARBA" id="ARBA00022989"/>
    </source>
</evidence>
<feature type="transmembrane region" description="Helical" evidence="5">
    <location>
        <begin position="6"/>
        <end position="25"/>
    </location>
</feature>
<reference evidence="6 7" key="1">
    <citation type="submission" date="2014-02" db="EMBL/GenBank/DDBJ databases">
        <title>Draft genome sequence of Lysinibacillus sinduriensis JCM 15800.</title>
        <authorList>
            <person name="Zhang F."/>
            <person name="Wang G."/>
            <person name="Zhang L."/>
        </authorList>
    </citation>
    <scope>NUCLEOTIDE SEQUENCE [LARGE SCALE GENOMIC DNA]</scope>
    <source>
        <strain evidence="6 7">JCM 15800</strain>
    </source>
</reference>
<dbReference type="PANTHER" id="PTHR35529:SF2">
    <property type="entry name" value="SPORULATION PROTEIN YTAF-RELATED"/>
    <property type="match status" value="1"/>
</dbReference>